<dbReference type="AlphaFoldDB" id="F9W607"/>
<dbReference type="CDD" id="cd23675">
    <property type="entry name" value="KPAF2"/>
    <property type="match status" value="1"/>
</dbReference>
<reference evidence="4" key="1">
    <citation type="submission" date="2011-07" db="EMBL/GenBank/DDBJ databases">
        <title>Divergent evolution of antigenic variation in African trypanosomes.</title>
        <authorList>
            <person name="Jackson A.P."/>
            <person name="Berry A."/>
            <person name="Allison H.C."/>
            <person name="Burton P."/>
            <person name="Anderson J."/>
            <person name="Aslett M."/>
            <person name="Brown R."/>
            <person name="Corton N."/>
            <person name="Harris D."/>
            <person name="Hauser H."/>
            <person name="Gamble J."/>
            <person name="Gilderthorp R."/>
            <person name="McQuillan J."/>
            <person name="Quail M.A."/>
            <person name="Sanders M."/>
            <person name="Van Tonder A."/>
            <person name="Ginger M.L."/>
            <person name="Donelson J.E."/>
            <person name="Field M.C."/>
            <person name="Barry J.D."/>
            <person name="Berriman M."/>
            <person name="Hertz-Fowler C."/>
        </authorList>
    </citation>
    <scope>NUCLEOTIDE SEQUENCE [LARGE SCALE GENOMIC DNA]</scope>
    <source>
        <strain evidence="4">IL3000</strain>
    </source>
</reference>
<dbReference type="Proteomes" id="UP000000702">
    <property type="component" value="Unassembled WGS sequence"/>
</dbReference>
<reference evidence="3 4" key="2">
    <citation type="journal article" date="2012" name="Proc. Natl. Acad. Sci. U.S.A.">
        <title>Antigenic diversity is generated by distinct evolutionary mechanisms in African trypanosome species.</title>
        <authorList>
            <person name="Jackson A.P."/>
            <person name="Berry A."/>
            <person name="Aslett M."/>
            <person name="Allison H.C."/>
            <person name="Burton P."/>
            <person name="Vavrova-Anderson J."/>
            <person name="Brown R."/>
            <person name="Browne H."/>
            <person name="Corton N."/>
            <person name="Hauser H."/>
            <person name="Gamble J."/>
            <person name="Gilderthorp R."/>
            <person name="Marcello L."/>
            <person name="McQuillan J."/>
            <person name="Otto T.D."/>
            <person name="Quail M.A."/>
            <person name="Sanders M.J."/>
            <person name="van Tonder A."/>
            <person name="Ginger M.L."/>
            <person name="Field M.C."/>
            <person name="Barry J.D."/>
            <person name="Hertz-Fowler C."/>
            <person name="Berriman M."/>
        </authorList>
    </citation>
    <scope>NUCLEOTIDE SEQUENCE [LARGE SCALE GENOMIC DNA]</scope>
    <source>
        <strain evidence="3 4">IL3000</strain>
    </source>
</reference>
<keyword evidence="1" id="KW-0677">Repeat</keyword>
<organism evidence="3 4">
    <name type="scientific">Trypanosoma congolense (strain IL3000)</name>
    <dbReference type="NCBI Taxonomy" id="1068625"/>
    <lineage>
        <taxon>Eukaryota</taxon>
        <taxon>Discoba</taxon>
        <taxon>Euglenozoa</taxon>
        <taxon>Kinetoplastea</taxon>
        <taxon>Metakinetoplastina</taxon>
        <taxon>Trypanosomatida</taxon>
        <taxon>Trypanosomatidae</taxon>
        <taxon>Trypanosoma</taxon>
        <taxon>Nannomonas</taxon>
    </lineage>
</organism>
<dbReference type="PANTHER" id="PTHR47447:SF17">
    <property type="entry name" value="OS12G0638900 PROTEIN"/>
    <property type="match status" value="1"/>
</dbReference>
<keyword evidence="4" id="KW-1185">Reference proteome</keyword>
<dbReference type="Gene3D" id="1.25.40.10">
    <property type="entry name" value="Tetratricopeptide repeat domain"/>
    <property type="match status" value="2"/>
</dbReference>
<evidence type="ECO:0000313" key="3">
    <source>
        <dbReference type="EMBL" id="CCD12610.1"/>
    </source>
</evidence>
<feature type="region of interest" description="Disordered" evidence="2">
    <location>
        <begin position="100"/>
        <end position="124"/>
    </location>
</feature>
<evidence type="ECO:0000256" key="2">
    <source>
        <dbReference type="SAM" id="MobiDB-lite"/>
    </source>
</evidence>
<name>F9W607_TRYCI</name>
<evidence type="ECO:0000313" key="4">
    <source>
        <dbReference type="Proteomes" id="UP000000702"/>
    </source>
</evidence>
<sequence>MFYWRCSASVAVDFALRGAVAKRYCTTKVENNSTVQNERKTIHANAMPSADFSSKLNLSLQLGDLDIDAVVKATKAAMAKEKLWREVALAHESGVTNDTVKESVMTQTPLVSSSRQTDTQSVQPSHIVNKNDASAVQSPLRGGDVAGNCGTLSSIDIIPKQPVASTTRYGLMDSLRDCLLIGDWAKAMRMFQMAVQTACNNATEATSAPRTPPAVQDAQVTVDGEMLQLLCRINATSPADTSSMNLTRYRGILRWNGGHYYLLMKLLLSRHRVVEAEQVWDVMKRIGYVEFRMDERTFNRLMGLCLSTVTTGAALPVLQPKKEVADREKAFQEQLTSELKKWAEKRDITYGSHHNKQVARVARAANMVSGADASSDNDSLAKLNTGGLKVGDFAGLLRRCNSEQSTSRVLEMMEKCSVPRDGQIYSALIASLRQPHYQLSTESNEAPEVEGTKDTYDAYRRRRLQRARQWFEECPESQRIADVFNEMLLITRGGEAEDAEYDNLLLQFRGAPLRVSSDRGGDAEDSSNSKSSGPSACVVTPPQWRVPPNGKTYEVMIQHCRYRGEWPVLWTLYDEMMDRNVKGTRRLYQILMEVVHRHPPEGRDKNTVVLQLYEDMRRFGLELTDIRSTASVVNSWSATRRRFRW</sequence>
<dbReference type="PANTHER" id="PTHR47447">
    <property type="entry name" value="OS03G0856100 PROTEIN"/>
    <property type="match status" value="1"/>
</dbReference>
<dbReference type="VEuPathDB" id="TriTrypDB:TcIL3000_0_03540"/>
<protein>
    <submittedName>
        <fullName evidence="3">WGS project CAEQ00000000 data, annotated contig 140</fullName>
    </submittedName>
</protein>
<dbReference type="InterPro" id="IPR011990">
    <property type="entry name" value="TPR-like_helical_dom_sf"/>
</dbReference>
<dbReference type="EMBL" id="CAEQ01000806">
    <property type="protein sequence ID" value="CCD12610.1"/>
    <property type="molecule type" value="Genomic_DNA"/>
</dbReference>
<proteinExistence type="predicted"/>
<dbReference type="OMA" id="EVMWALY"/>
<gene>
    <name evidence="3" type="ORF">TCIL3000_0_03540</name>
</gene>
<feature type="region of interest" description="Disordered" evidence="2">
    <location>
        <begin position="515"/>
        <end position="543"/>
    </location>
</feature>
<comment type="caution">
    <text evidence="3">The sequence shown here is derived from an EMBL/GenBank/DDBJ whole genome shotgun (WGS) entry which is preliminary data.</text>
</comment>
<accession>F9W607</accession>
<evidence type="ECO:0000256" key="1">
    <source>
        <dbReference type="ARBA" id="ARBA00022737"/>
    </source>
</evidence>